<dbReference type="AlphaFoldDB" id="K2AX97"/>
<dbReference type="EMBL" id="AMFJ01021635">
    <property type="protein sequence ID" value="EKD66392.1"/>
    <property type="molecule type" value="Genomic_DNA"/>
</dbReference>
<comment type="caution">
    <text evidence="1">The sequence shown here is derived from an EMBL/GenBank/DDBJ whole genome shotgun (WGS) entry which is preliminary data.</text>
</comment>
<organism evidence="1">
    <name type="scientific">uncultured bacterium</name>
    <name type="common">gcode 4</name>
    <dbReference type="NCBI Taxonomy" id="1234023"/>
    <lineage>
        <taxon>Bacteria</taxon>
        <taxon>environmental samples</taxon>
    </lineage>
</organism>
<proteinExistence type="predicted"/>
<reference evidence="1" key="1">
    <citation type="journal article" date="2012" name="Science">
        <title>Fermentation, hydrogen, and sulfur metabolism in multiple uncultivated bacterial phyla.</title>
        <authorList>
            <person name="Wrighton K.C."/>
            <person name="Thomas B.C."/>
            <person name="Sharon I."/>
            <person name="Miller C.S."/>
            <person name="Castelle C.J."/>
            <person name="VerBerkmoes N.C."/>
            <person name="Wilkins M.J."/>
            <person name="Hettich R.L."/>
            <person name="Lipton M.S."/>
            <person name="Williams K.H."/>
            <person name="Long P.E."/>
            <person name="Banfield J.F."/>
        </authorList>
    </citation>
    <scope>NUCLEOTIDE SEQUENCE [LARGE SCALE GENOMIC DNA]</scope>
</reference>
<gene>
    <name evidence="1" type="ORF">ACD_49C00049G0025</name>
</gene>
<sequence>MKKNPMYKFFSDDVILWDDFEIITSKNIPDEVNIIYKKIPINRFDINEIGEILDCNWVESKELIYVICRNKKWKFKFRTKIIKHSEAKTCKIELIWKKWKPICIDDVSYNKDNHYYELIHVIMYKNNNTYLILDISDIEYKYIINS</sequence>
<name>K2AX97_9BACT</name>
<evidence type="ECO:0000313" key="1">
    <source>
        <dbReference type="EMBL" id="EKD66392.1"/>
    </source>
</evidence>
<accession>K2AX97</accession>
<protein>
    <submittedName>
        <fullName evidence="1">Uncharacterized protein</fullName>
    </submittedName>
</protein>